<accession>A0ABP7QS48</accession>
<comment type="caution">
    <text evidence="2">The sequence shown here is derived from an EMBL/GenBank/DDBJ whole genome shotgun (WGS) entry which is preliminary data.</text>
</comment>
<name>A0ABP7QS48_9PSEU</name>
<dbReference type="Proteomes" id="UP001501747">
    <property type="component" value="Unassembled WGS sequence"/>
</dbReference>
<keyword evidence="1" id="KW-1133">Transmembrane helix</keyword>
<dbReference type="EMBL" id="BAABAL010000003">
    <property type="protein sequence ID" value="GAA3987281.1"/>
    <property type="molecule type" value="Genomic_DNA"/>
</dbReference>
<evidence type="ECO:0000313" key="2">
    <source>
        <dbReference type="EMBL" id="GAA3987281.1"/>
    </source>
</evidence>
<protein>
    <submittedName>
        <fullName evidence="2">Uncharacterized protein</fullName>
    </submittedName>
</protein>
<proteinExistence type="predicted"/>
<reference evidence="3" key="1">
    <citation type="journal article" date="2019" name="Int. J. Syst. Evol. Microbiol.">
        <title>The Global Catalogue of Microorganisms (GCM) 10K type strain sequencing project: providing services to taxonomists for standard genome sequencing and annotation.</title>
        <authorList>
            <consortium name="The Broad Institute Genomics Platform"/>
            <consortium name="The Broad Institute Genome Sequencing Center for Infectious Disease"/>
            <person name="Wu L."/>
            <person name="Ma J."/>
        </authorList>
    </citation>
    <scope>NUCLEOTIDE SEQUENCE [LARGE SCALE GENOMIC DNA]</scope>
    <source>
        <strain evidence="3">JCM 17342</strain>
    </source>
</reference>
<organism evidence="2 3">
    <name type="scientific">Allokutzneria multivorans</name>
    <dbReference type="NCBI Taxonomy" id="1142134"/>
    <lineage>
        <taxon>Bacteria</taxon>
        <taxon>Bacillati</taxon>
        <taxon>Actinomycetota</taxon>
        <taxon>Actinomycetes</taxon>
        <taxon>Pseudonocardiales</taxon>
        <taxon>Pseudonocardiaceae</taxon>
        <taxon>Allokutzneria</taxon>
    </lineage>
</organism>
<gene>
    <name evidence="2" type="ORF">GCM10022247_01990</name>
</gene>
<feature type="transmembrane region" description="Helical" evidence="1">
    <location>
        <begin position="12"/>
        <end position="32"/>
    </location>
</feature>
<evidence type="ECO:0000256" key="1">
    <source>
        <dbReference type="SAM" id="Phobius"/>
    </source>
</evidence>
<keyword evidence="1" id="KW-0472">Membrane</keyword>
<evidence type="ECO:0000313" key="3">
    <source>
        <dbReference type="Proteomes" id="UP001501747"/>
    </source>
</evidence>
<sequence length="259" mass="27118">MSTGGSTRKIWIGIAAGVVVAGLVAGGAIWLFDEDLPLGTKEGAEATAFGPDRFGKLKIGMTKDEAIATGALGPGPVAVVTGCEDYSFVGGPLPEPARMALEAAAEKSYDAAKKENDDIRVKLDEHRAKGGKSAEDYAVSADLFAKSAEALKKMSVASAESSARSSFRIRRSNEFGGVSFGGGKLRLISAPPFAKTEEGVGRGTSVADLKKAYEGRGMVEDRGRYSVAVEGKPEWKLAFDVEDGKVASFLMLSSGIRCK</sequence>
<dbReference type="RefSeq" id="WP_344870496.1">
    <property type="nucleotide sequence ID" value="NZ_BAABAL010000003.1"/>
</dbReference>
<keyword evidence="3" id="KW-1185">Reference proteome</keyword>
<keyword evidence="1" id="KW-0812">Transmembrane</keyword>